<keyword evidence="4 7" id="KW-0560">Oxidoreductase</keyword>
<dbReference type="PRINTS" id="PR00463">
    <property type="entry name" value="EP450I"/>
</dbReference>
<gene>
    <name evidence="8" type="ORF">AMTR_s00040p00200250</name>
</gene>
<comment type="cofactor">
    <cofactor evidence="6">
        <name>heme</name>
        <dbReference type="ChEBI" id="CHEBI:30413"/>
    </cofactor>
</comment>
<evidence type="ECO:0000256" key="6">
    <source>
        <dbReference type="PIRSR" id="PIRSR602401-1"/>
    </source>
</evidence>
<dbReference type="PANTHER" id="PTHR47944">
    <property type="entry name" value="CYTOCHROME P450 98A9"/>
    <property type="match status" value="1"/>
</dbReference>
<name>W1PYM1_AMBTC</name>
<accession>W1PYM1</accession>
<dbReference type="GO" id="GO:0005506">
    <property type="term" value="F:iron ion binding"/>
    <property type="evidence" value="ECO:0007669"/>
    <property type="project" value="InterPro"/>
</dbReference>
<evidence type="ECO:0000256" key="5">
    <source>
        <dbReference type="ARBA" id="ARBA00023004"/>
    </source>
</evidence>
<keyword evidence="5 6" id="KW-0408">Iron</keyword>
<dbReference type="PRINTS" id="PR00385">
    <property type="entry name" value="P450"/>
</dbReference>
<dbReference type="eggNOG" id="KOG0156">
    <property type="taxonomic scope" value="Eukaryota"/>
</dbReference>
<dbReference type="HOGENOM" id="CLU_001570_4_0_1"/>
<dbReference type="GO" id="GO:0016709">
    <property type="term" value="F:oxidoreductase activity, acting on paired donors, with incorporation or reduction of molecular oxygen, NAD(P)H as one donor, and incorporation of one atom of oxygen"/>
    <property type="evidence" value="ECO:0000318"/>
    <property type="project" value="GO_Central"/>
</dbReference>
<dbReference type="CDD" id="cd11075">
    <property type="entry name" value="CYP77_89"/>
    <property type="match status" value="1"/>
</dbReference>
<dbReference type="OrthoDB" id="1470350at2759"/>
<evidence type="ECO:0008006" key="10">
    <source>
        <dbReference type="Google" id="ProtNLM"/>
    </source>
</evidence>
<dbReference type="KEGG" id="atr:18441397"/>
<keyword evidence="9" id="KW-1185">Reference proteome</keyword>
<dbReference type="PANTHER" id="PTHR47944:SF19">
    <property type="entry name" value="CYTOCHROME P450 77A4"/>
    <property type="match status" value="1"/>
</dbReference>
<organism evidence="8 9">
    <name type="scientific">Amborella trichopoda</name>
    <dbReference type="NCBI Taxonomy" id="13333"/>
    <lineage>
        <taxon>Eukaryota</taxon>
        <taxon>Viridiplantae</taxon>
        <taxon>Streptophyta</taxon>
        <taxon>Embryophyta</taxon>
        <taxon>Tracheophyta</taxon>
        <taxon>Spermatophyta</taxon>
        <taxon>Magnoliopsida</taxon>
        <taxon>Amborellales</taxon>
        <taxon>Amborellaceae</taxon>
        <taxon>Amborella</taxon>
    </lineage>
</organism>
<dbReference type="Pfam" id="PF00067">
    <property type="entry name" value="p450"/>
    <property type="match status" value="1"/>
</dbReference>
<evidence type="ECO:0000313" key="9">
    <source>
        <dbReference type="Proteomes" id="UP000017836"/>
    </source>
</evidence>
<keyword evidence="7" id="KW-0503">Monooxygenase</keyword>
<keyword evidence="3 6" id="KW-0479">Metal-binding</keyword>
<dbReference type="InterPro" id="IPR002401">
    <property type="entry name" value="Cyt_P450_E_grp-I"/>
</dbReference>
<feature type="binding site" description="axial binding residue" evidence="6">
    <location>
        <position position="439"/>
    </location>
    <ligand>
        <name>heme</name>
        <dbReference type="ChEBI" id="CHEBI:30413"/>
    </ligand>
    <ligandPart>
        <name>Fe</name>
        <dbReference type="ChEBI" id="CHEBI:18248"/>
    </ligandPart>
</feature>
<dbReference type="STRING" id="13333.W1PYM1"/>
<dbReference type="GO" id="GO:0020037">
    <property type="term" value="F:heme binding"/>
    <property type="evidence" value="ECO:0007669"/>
    <property type="project" value="InterPro"/>
</dbReference>
<dbReference type="Gramene" id="ERN13159">
    <property type="protein sequence ID" value="ERN13159"/>
    <property type="gene ID" value="AMTR_s00040p00200250"/>
</dbReference>
<dbReference type="Proteomes" id="UP000017836">
    <property type="component" value="Unassembled WGS sequence"/>
</dbReference>
<evidence type="ECO:0000256" key="3">
    <source>
        <dbReference type="ARBA" id="ARBA00022723"/>
    </source>
</evidence>
<dbReference type="PROSITE" id="PS00086">
    <property type="entry name" value="CYTOCHROME_P450"/>
    <property type="match status" value="1"/>
</dbReference>
<evidence type="ECO:0000256" key="7">
    <source>
        <dbReference type="RuleBase" id="RU000461"/>
    </source>
</evidence>
<dbReference type="Gene3D" id="1.10.630.10">
    <property type="entry name" value="Cytochrome P450"/>
    <property type="match status" value="1"/>
</dbReference>
<keyword evidence="2 6" id="KW-0349">Heme</keyword>
<proteinExistence type="inferred from homology"/>
<protein>
    <recommendedName>
        <fullName evidence="10">Cytochrome P450</fullName>
    </recommendedName>
</protein>
<evidence type="ECO:0000313" key="8">
    <source>
        <dbReference type="EMBL" id="ERN13159.1"/>
    </source>
</evidence>
<reference evidence="9" key="1">
    <citation type="journal article" date="2013" name="Science">
        <title>The Amborella genome and the evolution of flowering plants.</title>
        <authorList>
            <consortium name="Amborella Genome Project"/>
        </authorList>
    </citation>
    <scope>NUCLEOTIDE SEQUENCE [LARGE SCALE GENOMIC DNA]</scope>
</reference>
<evidence type="ECO:0000256" key="4">
    <source>
        <dbReference type="ARBA" id="ARBA00023002"/>
    </source>
</evidence>
<dbReference type="InterPro" id="IPR017972">
    <property type="entry name" value="Cyt_P450_CS"/>
</dbReference>
<comment type="similarity">
    <text evidence="1 7">Belongs to the cytochrome P450 family.</text>
</comment>
<dbReference type="InterPro" id="IPR036396">
    <property type="entry name" value="Cyt_P450_sf"/>
</dbReference>
<dbReference type="EMBL" id="KI392591">
    <property type="protein sequence ID" value="ERN13159.1"/>
    <property type="molecule type" value="Genomic_DNA"/>
</dbReference>
<dbReference type="SUPFAM" id="SSF48264">
    <property type="entry name" value="Cytochrome P450"/>
    <property type="match status" value="1"/>
</dbReference>
<dbReference type="GO" id="GO:0016020">
    <property type="term" value="C:membrane"/>
    <property type="evidence" value="ECO:0000318"/>
    <property type="project" value="GO_Central"/>
</dbReference>
<evidence type="ECO:0000256" key="1">
    <source>
        <dbReference type="ARBA" id="ARBA00010617"/>
    </source>
</evidence>
<evidence type="ECO:0000256" key="2">
    <source>
        <dbReference type="ARBA" id="ARBA00022617"/>
    </source>
</evidence>
<dbReference type="AlphaFoldDB" id="W1PYM1"/>
<dbReference type="InterPro" id="IPR001128">
    <property type="entry name" value="Cyt_P450"/>
</dbReference>
<dbReference type="OMA" id="EPCIQQG"/>
<sequence length="496" mass="55835">MALLYLFSILSALLFCYLFLSSRKTKALKLPPGPKGWPLVGNLLQIARSGKPFVFIVNELSQKYGPIFTLKMGARTLIVISSAELAHEALIQKGQTFANRPAETPTRAIFSSHKKTVNSAEYGPLWRSLRRNMVQGMLTPAKLRAFRPIRRKALDKLVERLAAESKSGLVRVLSNCRFTVFRILLCMCFGVEMDENMIEKVDSVLKKVLITLEPRIDDFLPILQAIFVKKVAHAKHVRKEQLETLLPLIRSRKKTIQNAMSAEPAYIDSLFDLDMGQGPPSEDMLVTLCAEFLNGGTDTTATAVEWAMAHLVADSEIQTRVRAEIDRVSPDHRVNDEDVEKMEYLQAFVKETLRKHPPTYFLLTHAVTEKSTLGGYDIPEGVNVDFYTPSISDDPKLWGDPERFRPERFVDKMDGDDDADLTGVKGVKMMPFGVGRRICPGLGLGMLHISLMVATMVQQFEWLPNPAVPRVDMSEKFEFTVLMKTPLLAIAQPRKK</sequence>